<feature type="region of interest" description="Disordered" evidence="1">
    <location>
        <begin position="40"/>
        <end position="120"/>
    </location>
</feature>
<keyword evidence="2" id="KW-1133">Transmembrane helix</keyword>
<comment type="caution">
    <text evidence="3">The sequence shown here is derived from an EMBL/GenBank/DDBJ whole genome shotgun (WGS) entry which is preliminary data.</text>
</comment>
<feature type="region of interest" description="Disordered" evidence="1">
    <location>
        <begin position="177"/>
        <end position="202"/>
    </location>
</feature>
<feature type="compositionally biased region" description="Low complexity" evidence="1">
    <location>
        <begin position="87"/>
        <end position="103"/>
    </location>
</feature>
<feature type="region of interest" description="Disordered" evidence="1">
    <location>
        <begin position="136"/>
        <end position="163"/>
    </location>
</feature>
<keyword evidence="2" id="KW-0472">Membrane</keyword>
<reference evidence="3" key="1">
    <citation type="submission" date="2023-03" db="EMBL/GenBank/DDBJ databases">
        <title>Massive genome expansion in bonnet fungi (Mycena s.s.) driven by repeated elements and novel gene families across ecological guilds.</title>
        <authorList>
            <consortium name="Lawrence Berkeley National Laboratory"/>
            <person name="Harder C.B."/>
            <person name="Miyauchi S."/>
            <person name="Viragh M."/>
            <person name="Kuo A."/>
            <person name="Thoen E."/>
            <person name="Andreopoulos B."/>
            <person name="Lu D."/>
            <person name="Skrede I."/>
            <person name="Drula E."/>
            <person name="Henrissat B."/>
            <person name="Morin E."/>
            <person name="Kohler A."/>
            <person name="Barry K."/>
            <person name="LaButti K."/>
            <person name="Morin E."/>
            <person name="Salamov A."/>
            <person name="Lipzen A."/>
            <person name="Mereny Z."/>
            <person name="Hegedus B."/>
            <person name="Baldrian P."/>
            <person name="Stursova M."/>
            <person name="Weitz H."/>
            <person name="Taylor A."/>
            <person name="Grigoriev I.V."/>
            <person name="Nagy L.G."/>
            <person name="Martin F."/>
            <person name="Kauserud H."/>
        </authorList>
    </citation>
    <scope>NUCLEOTIDE SEQUENCE</scope>
    <source>
        <strain evidence="3">9284</strain>
    </source>
</reference>
<dbReference type="AlphaFoldDB" id="A0AAD7BFM4"/>
<feature type="compositionally biased region" description="Low complexity" evidence="1">
    <location>
        <begin position="185"/>
        <end position="200"/>
    </location>
</feature>
<feature type="transmembrane region" description="Helical" evidence="2">
    <location>
        <begin position="333"/>
        <end position="354"/>
    </location>
</feature>
<sequence length="373" mass="41461">MACLGCRKRRIRYANPSTYKIQWFTASYSATQLTATTIPANDARDGTCPANISPLRRNLRGLPQSRVPLSPPDSNNARVREFDRIATPTRPHIPPTSSSSSTRGRSRGQGGGSSHAGDSYFDPGFHNMLYTGADGGFEQAHPVDQPYHNSSSFLPRTPDKPLATGMNMVMRVRIRSSRGLRRTASLSTSSPNSNSTTTLHPSPPPTRCIWTLSIPITRTHFEWRQTCISKVEGVTAGILKDRVCAAMRGGSTEKIGLYSNGLDFKSLMYFFSLHEFETRCMMFQFTVSYHCHCQEAERGVLAGKKDIAGYALEQRGTISCLWRSRIAFGAMDATFMFLRVMSLFANSCFILSLISEYPGPSRRRGMSEIRLRG</sequence>
<proteinExistence type="predicted"/>
<accession>A0AAD7BFM4</accession>
<dbReference type="Proteomes" id="UP001221142">
    <property type="component" value="Unassembled WGS sequence"/>
</dbReference>
<keyword evidence="2" id="KW-0812">Transmembrane</keyword>
<evidence type="ECO:0000313" key="3">
    <source>
        <dbReference type="EMBL" id="KAJ7619727.1"/>
    </source>
</evidence>
<name>A0AAD7BFM4_9AGAR</name>
<evidence type="ECO:0000256" key="1">
    <source>
        <dbReference type="SAM" id="MobiDB-lite"/>
    </source>
</evidence>
<gene>
    <name evidence="3" type="ORF">FB45DRAFT_871832</name>
</gene>
<keyword evidence="4" id="KW-1185">Reference proteome</keyword>
<evidence type="ECO:0000256" key="2">
    <source>
        <dbReference type="SAM" id="Phobius"/>
    </source>
</evidence>
<evidence type="ECO:0000313" key="4">
    <source>
        <dbReference type="Proteomes" id="UP001221142"/>
    </source>
</evidence>
<organism evidence="3 4">
    <name type="scientific">Roridomyces roridus</name>
    <dbReference type="NCBI Taxonomy" id="1738132"/>
    <lineage>
        <taxon>Eukaryota</taxon>
        <taxon>Fungi</taxon>
        <taxon>Dikarya</taxon>
        <taxon>Basidiomycota</taxon>
        <taxon>Agaricomycotina</taxon>
        <taxon>Agaricomycetes</taxon>
        <taxon>Agaricomycetidae</taxon>
        <taxon>Agaricales</taxon>
        <taxon>Marasmiineae</taxon>
        <taxon>Mycenaceae</taxon>
        <taxon>Roridomyces</taxon>
    </lineage>
</organism>
<dbReference type="EMBL" id="JARKIF010000018">
    <property type="protein sequence ID" value="KAJ7619727.1"/>
    <property type="molecule type" value="Genomic_DNA"/>
</dbReference>
<protein>
    <submittedName>
        <fullName evidence="3">Uncharacterized protein</fullName>
    </submittedName>
</protein>